<dbReference type="EMBL" id="JZWT02000032">
    <property type="protein sequence ID" value="MFB6491406.1"/>
    <property type="molecule type" value="Genomic_DNA"/>
</dbReference>
<organism evidence="1 2">
    <name type="scientific">Thermoproteus sp. AZ2</name>
    <dbReference type="NCBI Taxonomy" id="1609232"/>
    <lineage>
        <taxon>Archaea</taxon>
        <taxon>Thermoproteota</taxon>
        <taxon>Thermoprotei</taxon>
        <taxon>Thermoproteales</taxon>
        <taxon>Thermoproteaceae</taxon>
        <taxon>Thermoproteus</taxon>
    </lineage>
</organism>
<dbReference type="Proteomes" id="UP000033636">
    <property type="component" value="Unassembled WGS sequence"/>
</dbReference>
<name>A0ACC6V366_9CREN</name>
<sequence length="587" mass="66147">MSRSEVVADIAARRGFYWPSFEIYGGVGGFYDYGPLGVAMRRNIIAKWRKIFIEPYQDVIIEVETPVIMPEPVFRASGHLEHFTDYVITCQKCGRKYRADHLIDEELSKRGIKLSLEGLSGEQLDEIVAKYGIKCPNCGGPLGKAERFNLLFKTTIGPYSTEAGYLRPETAQGMFVAFPRLADYVGRKVPFGVAQIGRVGRNEISPRQGLIRLREFSQMEIELFFDPANPSCPYLSEVEGVEIPIVPEELVARGSQDPLWLSPSQVAAKGYANEWMAFFMALSVKFLAEMGVAPDRQKFVAKLPHERAHYAATVYDQMAFTERFGWVEVSGHAYRTDYDLSRHAHFSGQEMFLERRLKQPKEVEEVRVYPNPAAIRAKYGDKMGDVIRAIQRRQGAVASALSSGADSVDVEGFFITRDMVYIKRERRRTDVEKFIPHVIEPSFGLDRILYVVLESSVVVEGERRYLKLPPDIAPITACVLPIVKRPQYVEEGRRLARALWRAGVAAIYDDEGTIGSRYASCDEIGVPIAVTIDEQTPKDSTVTIRDRDTRRQVRLALEKVVDFAIAIRSSTPFDEASSRLGATPFKA</sequence>
<accession>A0ACC6V366</accession>
<gene>
    <name evidence="1" type="primary">glyS</name>
    <name evidence="1" type="ORF">TU35_009285</name>
</gene>
<proteinExistence type="predicted"/>
<protein>
    <submittedName>
        <fullName evidence="1">Glycine--tRNA ligase</fullName>
        <ecNumber evidence="1">6.1.1.14</ecNumber>
    </submittedName>
</protein>
<dbReference type="EC" id="6.1.1.14" evidence="1"/>
<reference evidence="1" key="1">
    <citation type="submission" date="2024-07" db="EMBL/GenBank/DDBJ databases">
        <title>Metagenome and Metagenome-Assembled Genomes of Archaea from a hot spring from the geothermal field of Los Azufres, Mexico.</title>
        <authorList>
            <person name="Marin-Paredes R."/>
            <person name="Martinez-Romero E."/>
            <person name="Servin-Garciduenas L.E."/>
        </authorList>
    </citation>
    <scope>NUCLEOTIDE SEQUENCE</scope>
</reference>
<evidence type="ECO:0000313" key="2">
    <source>
        <dbReference type="Proteomes" id="UP000033636"/>
    </source>
</evidence>
<comment type="caution">
    <text evidence="1">The sequence shown here is derived from an EMBL/GenBank/DDBJ whole genome shotgun (WGS) entry which is preliminary data.</text>
</comment>
<evidence type="ECO:0000313" key="1">
    <source>
        <dbReference type="EMBL" id="MFB6491406.1"/>
    </source>
</evidence>
<keyword evidence="1" id="KW-0436">Ligase</keyword>